<evidence type="ECO:0000313" key="2">
    <source>
        <dbReference type="EMBL" id="SEN08623.1"/>
    </source>
</evidence>
<dbReference type="PANTHER" id="PTHR13696">
    <property type="entry name" value="P-LOOP CONTAINING NUCLEOSIDE TRIPHOSPHATE HYDROLASE"/>
    <property type="match status" value="1"/>
</dbReference>
<evidence type="ECO:0000259" key="1">
    <source>
        <dbReference type="Pfam" id="PF01656"/>
    </source>
</evidence>
<dbReference type="RefSeq" id="WP_091209582.1">
    <property type="nucleotide sequence ID" value="NZ_FOCL01000002.1"/>
</dbReference>
<evidence type="ECO:0000313" key="3">
    <source>
        <dbReference type="Proteomes" id="UP000198942"/>
    </source>
</evidence>
<proteinExistence type="predicted"/>
<gene>
    <name evidence="2" type="ORF">SAMN05192574_102410</name>
</gene>
<dbReference type="AlphaFoldDB" id="A0A1H8DN27"/>
<feature type="domain" description="CobQ/CobB/MinD/ParA nucleotide binding" evidence="1">
    <location>
        <begin position="5"/>
        <end position="170"/>
    </location>
</feature>
<protein>
    <submittedName>
        <fullName evidence="2">Plasmid segregation oscillating ATPase ParF</fullName>
    </submittedName>
</protein>
<dbReference type="Gene3D" id="3.40.50.300">
    <property type="entry name" value="P-loop containing nucleotide triphosphate hydrolases"/>
    <property type="match status" value="1"/>
</dbReference>
<dbReference type="PIRSF" id="PIRSF009320">
    <property type="entry name" value="Nuc_binding_HP_1000"/>
    <property type="match status" value="1"/>
</dbReference>
<dbReference type="InterPro" id="IPR002586">
    <property type="entry name" value="CobQ/CobB/MinD/ParA_Nub-bd_dom"/>
</dbReference>
<name>A0A1H8DN27_9SPHI</name>
<dbReference type="InterPro" id="IPR050678">
    <property type="entry name" value="DNA_Partitioning_ATPase"/>
</dbReference>
<sequence>MAKIITIAHQKGGVGKSTIALNLALCFKDQLNVALVDSDLQGSLYHAREDFPDLTVLTAEKVSDIQKMDFDLIIIDTPPYLSNRLTDFFLLSDFVLVPTKAGFFDVMAIRSTLALIRFAQAKKPSLKAGIALNMIKHRSGVTKDVAGLLKDMGTPVLKTMVHDRVSITRSAITAGILTGADQKAKEEFTSLAEEVVEYISA</sequence>
<dbReference type="Proteomes" id="UP000198942">
    <property type="component" value="Unassembled WGS sequence"/>
</dbReference>
<dbReference type="CDD" id="cd02042">
    <property type="entry name" value="ParAB_family"/>
    <property type="match status" value="1"/>
</dbReference>
<dbReference type="STRING" id="551995.SAMN05192574_102410"/>
<dbReference type="OrthoDB" id="978593at2"/>
<accession>A0A1H8DN27</accession>
<dbReference type="EMBL" id="FOCL01000002">
    <property type="protein sequence ID" value="SEN08623.1"/>
    <property type="molecule type" value="Genomic_DNA"/>
</dbReference>
<dbReference type="PANTHER" id="PTHR13696:SF96">
    <property type="entry name" value="COBQ_COBB_MIND_PARA NUCLEOTIDE BINDING DOMAIN-CONTAINING PROTEIN"/>
    <property type="match status" value="1"/>
</dbReference>
<dbReference type="SUPFAM" id="SSF52540">
    <property type="entry name" value="P-loop containing nucleoside triphosphate hydrolases"/>
    <property type="match status" value="1"/>
</dbReference>
<organism evidence="2 3">
    <name type="scientific">Mucilaginibacter gossypiicola</name>
    <dbReference type="NCBI Taxonomy" id="551995"/>
    <lineage>
        <taxon>Bacteria</taxon>
        <taxon>Pseudomonadati</taxon>
        <taxon>Bacteroidota</taxon>
        <taxon>Sphingobacteriia</taxon>
        <taxon>Sphingobacteriales</taxon>
        <taxon>Sphingobacteriaceae</taxon>
        <taxon>Mucilaginibacter</taxon>
    </lineage>
</organism>
<dbReference type="InterPro" id="IPR027417">
    <property type="entry name" value="P-loop_NTPase"/>
</dbReference>
<reference evidence="3" key="1">
    <citation type="submission" date="2016-10" db="EMBL/GenBank/DDBJ databases">
        <authorList>
            <person name="Varghese N."/>
            <person name="Submissions S."/>
        </authorList>
    </citation>
    <scope>NUCLEOTIDE SEQUENCE [LARGE SCALE GENOMIC DNA]</scope>
    <source>
        <strain evidence="3">Gh-48</strain>
    </source>
</reference>
<dbReference type="Pfam" id="PF01656">
    <property type="entry name" value="CbiA"/>
    <property type="match status" value="1"/>
</dbReference>
<keyword evidence="3" id="KW-1185">Reference proteome</keyword>